<dbReference type="InterPro" id="IPR022966">
    <property type="entry name" value="RNase_II/R_CS"/>
</dbReference>
<dbReference type="PANTHER" id="PTHR23355">
    <property type="entry name" value="RIBONUCLEASE"/>
    <property type="match status" value="1"/>
</dbReference>
<protein>
    <recommendedName>
        <fullName evidence="3">exoribonuclease II</fullName>
        <ecNumber evidence="3">3.1.13.1</ecNumber>
    </recommendedName>
</protein>
<feature type="domain" description="S1 motif" evidence="9">
    <location>
        <begin position="576"/>
        <end position="655"/>
    </location>
</feature>
<dbReference type="InterPro" id="IPR001900">
    <property type="entry name" value="RNase_II/R"/>
</dbReference>
<dbReference type="SMART" id="SM00955">
    <property type="entry name" value="RNB"/>
    <property type="match status" value="1"/>
</dbReference>
<keyword evidence="8" id="KW-0694">RNA-binding</keyword>
<organism evidence="10 11">
    <name type="scientific">Gilvimarinus gilvus</name>
    <dbReference type="NCBI Taxonomy" id="3058038"/>
    <lineage>
        <taxon>Bacteria</taxon>
        <taxon>Pseudomonadati</taxon>
        <taxon>Pseudomonadota</taxon>
        <taxon>Gammaproteobacteria</taxon>
        <taxon>Cellvibrionales</taxon>
        <taxon>Cellvibrionaceae</taxon>
        <taxon>Gilvimarinus</taxon>
    </lineage>
</organism>
<accession>A0ABU4RXW9</accession>
<dbReference type="InterPro" id="IPR004476">
    <property type="entry name" value="RNase_II/RNase_R"/>
</dbReference>
<keyword evidence="6" id="KW-0378">Hydrolase</keyword>
<evidence type="ECO:0000256" key="1">
    <source>
        <dbReference type="ARBA" id="ARBA00001849"/>
    </source>
</evidence>
<evidence type="ECO:0000259" key="9">
    <source>
        <dbReference type="PROSITE" id="PS50126"/>
    </source>
</evidence>
<reference evidence="10 11" key="1">
    <citation type="submission" date="2023-11" db="EMBL/GenBank/DDBJ databases">
        <title>Gilvimarinus fulvus sp. nov., isolated from the surface of Kelp.</title>
        <authorList>
            <person name="Sun Y.Y."/>
            <person name="Gong Y."/>
            <person name="Du Z.J."/>
        </authorList>
    </citation>
    <scope>NUCLEOTIDE SEQUENCE [LARGE SCALE GENOMIC DNA]</scope>
    <source>
        <strain evidence="10 11">SDUM040013</strain>
    </source>
</reference>
<dbReference type="NCBIfam" id="TIGR00358">
    <property type="entry name" value="3_prime_RNase"/>
    <property type="match status" value="1"/>
</dbReference>
<dbReference type="PANTHER" id="PTHR23355:SF37">
    <property type="entry name" value="EXORIBONUCLEASE 2"/>
    <property type="match status" value="1"/>
</dbReference>
<evidence type="ECO:0000256" key="8">
    <source>
        <dbReference type="ARBA" id="ARBA00022884"/>
    </source>
</evidence>
<evidence type="ECO:0000256" key="7">
    <source>
        <dbReference type="ARBA" id="ARBA00022839"/>
    </source>
</evidence>
<evidence type="ECO:0000256" key="3">
    <source>
        <dbReference type="ARBA" id="ARBA00012163"/>
    </source>
</evidence>
<evidence type="ECO:0000256" key="4">
    <source>
        <dbReference type="ARBA" id="ARBA00022490"/>
    </source>
</evidence>
<dbReference type="PROSITE" id="PS01175">
    <property type="entry name" value="RIBONUCLEASE_II"/>
    <property type="match status" value="1"/>
</dbReference>
<dbReference type="Pfam" id="PF00773">
    <property type="entry name" value="RNB"/>
    <property type="match status" value="1"/>
</dbReference>
<dbReference type="SMART" id="SM00316">
    <property type="entry name" value="S1"/>
    <property type="match status" value="2"/>
</dbReference>
<keyword evidence="7" id="KW-0269">Exonuclease</keyword>
<keyword evidence="11" id="KW-1185">Reference proteome</keyword>
<gene>
    <name evidence="10" type="ORF">SCD92_03870</name>
</gene>
<dbReference type="RefSeq" id="WP_302721325.1">
    <property type="nucleotide sequence ID" value="NZ_JAULRU010000264.1"/>
</dbReference>
<dbReference type="Pfam" id="PF17876">
    <property type="entry name" value="CSD2"/>
    <property type="match status" value="1"/>
</dbReference>
<evidence type="ECO:0000256" key="2">
    <source>
        <dbReference type="ARBA" id="ARBA00004496"/>
    </source>
</evidence>
<sequence length="675" mass="75968">MLSKDALSQLSQLKTVIASEKEFAEGIVRPTSKRFGFVRLDDGRDAFLDPEQMLRVLPGDRVKVSLTENSKKQLEAKLETLLNSAVSQFVGRYVRKGPAHFVEPDLPPFSRWLFIPPQERTNCSEGDLVECELIRHPFKYEGKAQIKVTNRIGKPDEPGIESRYVAAKYQLTSEWNAAAWEQAQRISHSIDEQALASLSREDLTAIPFVTIDSEFTRDMDDAIFAERTSEGWQLTTAIADPGSVIDFGSELELSARQRASTLYLLGNPITMLPTELSHETFSLVPDAVRPALVCTMQVNKQGELNHFEFKFAKIKSHYKLSYQGVTGLLENNDTESLADKLPESVTASLQTLEKIASARIEYRQKNALVMEDRADFQYWLNDQKKIERIEKRSRNLAQKLVEEAMLATNICAGKLFSEHPNSGLFSTHIGFRQERVEEVNQLIAGELPDMAERDFSNLDNFRKLFRTLRQHAGDNQAKARLNSLLQRMQQAGSLSLENAGHFGLGFEHYATVTSPIRRYQDLYNHYALKALLNGTPAPGASPEDVERLQETLTTGRQATRMLESWLLCHYMADKIGTVHFGTVVGVSGRGINVKLDDIGIDGFVQLSEKGKPKPKFDSGRLTLVTPEAEFYLDDAVCVKVKQVDNLGRRMELELVDKETAERLKAFESTDVDTKG</sequence>
<dbReference type="InterPro" id="IPR040476">
    <property type="entry name" value="CSD2"/>
</dbReference>
<dbReference type="PROSITE" id="PS50126">
    <property type="entry name" value="S1"/>
    <property type="match status" value="1"/>
</dbReference>
<evidence type="ECO:0000313" key="10">
    <source>
        <dbReference type="EMBL" id="MDX6848483.1"/>
    </source>
</evidence>
<dbReference type="Proteomes" id="UP001273505">
    <property type="component" value="Unassembled WGS sequence"/>
</dbReference>
<dbReference type="InterPro" id="IPR050180">
    <property type="entry name" value="RNR_Ribonuclease"/>
</dbReference>
<dbReference type="EMBL" id="JAXAFO010000004">
    <property type="protein sequence ID" value="MDX6848483.1"/>
    <property type="molecule type" value="Genomic_DNA"/>
</dbReference>
<evidence type="ECO:0000256" key="5">
    <source>
        <dbReference type="ARBA" id="ARBA00022722"/>
    </source>
</evidence>
<name>A0ABU4RXW9_9GAMM</name>
<comment type="caution">
    <text evidence="10">The sequence shown here is derived from an EMBL/GenBank/DDBJ whole genome shotgun (WGS) entry which is preliminary data.</text>
</comment>
<keyword evidence="4" id="KW-0963">Cytoplasm</keyword>
<dbReference type="InterPro" id="IPR012340">
    <property type="entry name" value="NA-bd_OB-fold"/>
</dbReference>
<proteinExistence type="predicted"/>
<dbReference type="Gene3D" id="2.40.50.140">
    <property type="entry name" value="Nucleic acid-binding proteins"/>
    <property type="match status" value="2"/>
</dbReference>
<comment type="subcellular location">
    <subcellularLocation>
        <location evidence="2">Cytoplasm</location>
    </subcellularLocation>
</comment>
<dbReference type="Pfam" id="PF08206">
    <property type="entry name" value="OB_RNB"/>
    <property type="match status" value="1"/>
</dbReference>
<comment type="catalytic activity">
    <reaction evidence="1">
        <text>Exonucleolytic cleavage in the 3'- to 5'-direction to yield nucleoside 5'-phosphates.</text>
        <dbReference type="EC" id="3.1.13.1"/>
    </reaction>
</comment>
<dbReference type="EC" id="3.1.13.1" evidence="3"/>
<evidence type="ECO:0000256" key="6">
    <source>
        <dbReference type="ARBA" id="ARBA00022801"/>
    </source>
</evidence>
<keyword evidence="5" id="KW-0540">Nuclease</keyword>
<dbReference type="InterPro" id="IPR013223">
    <property type="entry name" value="RNase_B_OB_dom"/>
</dbReference>
<dbReference type="InterPro" id="IPR003029">
    <property type="entry name" value="S1_domain"/>
</dbReference>
<dbReference type="SUPFAM" id="SSF50249">
    <property type="entry name" value="Nucleic acid-binding proteins"/>
    <property type="match status" value="3"/>
</dbReference>
<evidence type="ECO:0000313" key="11">
    <source>
        <dbReference type="Proteomes" id="UP001273505"/>
    </source>
</evidence>